<proteinExistence type="predicted"/>
<dbReference type="AlphaFoldDB" id="A0A2I1HPW4"/>
<dbReference type="EMBL" id="LLXI01004737">
    <property type="protein sequence ID" value="PKY60912.1"/>
    <property type="molecule type" value="Genomic_DNA"/>
</dbReference>
<accession>A0A2I1HPW4</accession>
<evidence type="ECO:0000313" key="1">
    <source>
        <dbReference type="EMBL" id="PKY60912.1"/>
    </source>
</evidence>
<comment type="caution">
    <text evidence="1">The sequence shown here is derived from an EMBL/GenBank/DDBJ whole genome shotgun (WGS) entry which is preliminary data.</text>
</comment>
<protein>
    <submittedName>
        <fullName evidence="1">Uncharacterized protein</fullName>
    </submittedName>
</protein>
<gene>
    <name evidence="1" type="ORF">RhiirA4_485205</name>
</gene>
<keyword evidence="2" id="KW-1185">Reference proteome</keyword>
<organism evidence="1 2">
    <name type="scientific">Rhizophagus irregularis</name>
    <dbReference type="NCBI Taxonomy" id="588596"/>
    <lineage>
        <taxon>Eukaryota</taxon>
        <taxon>Fungi</taxon>
        <taxon>Fungi incertae sedis</taxon>
        <taxon>Mucoromycota</taxon>
        <taxon>Glomeromycotina</taxon>
        <taxon>Glomeromycetes</taxon>
        <taxon>Glomerales</taxon>
        <taxon>Glomeraceae</taxon>
        <taxon>Rhizophagus</taxon>
    </lineage>
</organism>
<name>A0A2I1HPW4_9GLOM</name>
<evidence type="ECO:0000313" key="2">
    <source>
        <dbReference type="Proteomes" id="UP000234323"/>
    </source>
</evidence>
<reference evidence="1 2" key="1">
    <citation type="submission" date="2015-10" db="EMBL/GenBank/DDBJ databases">
        <title>Genome analyses suggest a sexual origin of heterokaryosis in a supposedly ancient asexual fungus.</title>
        <authorList>
            <person name="Ropars J."/>
            <person name="Sedzielewska K."/>
            <person name="Noel J."/>
            <person name="Charron P."/>
            <person name="Farinelli L."/>
            <person name="Marton T."/>
            <person name="Kruger M."/>
            <person name="Pelin A."/>
            <person name="Brachmann A."/>
            <person name="Corradi N."/>
        </authorList>
    </citation>
    <scope>NUCLEOTIDE SEQUENCE [LARGE SCALE GENOMIC DNA]</scope>
    <source>
        <strain evidence="1 2">A4</strain>
    </source>
</reference>
<dbReference type="Proteomes" id="UP000234323">
    <property type="component" value="Unassembled WGS sequence"/>
</dbReference>
<sequence length="53" mass="6364">MAHIQYKIVIIKIGQQLCHSHYMSIVEPYHTQKSEFRSSFFLESDKENLNCKY</sequence>